<dbReference type="RefSeq" id="XP_062643511.1">
    <property type="nucleotide sequence ID" value="XM_062795342.1"/>
</dbReference>
<evidence type="ECO:0000313" key="2">
    <source>
        <dbReference type="Proteomes" id="UP001302602"/>
    </source>
</evidence>
<dbReference type="InterPro" id="IPR016169">
    <property type="entry name" value="FAD-bd_PCMH_sub2"/>
</dbReference>
<dbReference type="Proteomes" id="UP001302602">
    <property type="component" value="Unassembled WGS sequence"/>
</dbReference>
<reference evidence="1" key="2">
    <citation type="submission" date="2023-05" db="EMBL/GenBank/DDBJ databases">
        <authorList>
            <consortium name="Lawrence Berkeley National Laboratory"/>
            <person name="Steindorff A."/>
            <person name="Hensen N."/>
            <person name="Bonometti L."/>
            <person name="Westerberg I."/>
            <person name="Brannstrom I.O."/>
            <person name="Guillou S."/>
            <person name="Cros-Aarteil S."/>
            <person name="Calhoun S."/>
            <person name="Haridas S."/>
            <person name="Kuo A."/>
            <person name="Mondo S."/>
            <person name="Pangilinan J."/>
            <person name="Riley R."/>
            <person name="Labutti K."/>
            <person name="Andreopoulos B."/>
            <person name="Lipzen A."/>
            <person name="Chen C."/>
            <person name="Yanf M."/>
            <person name="Daum C."/>
            <person name="Ng V."/>
            <person name="Clum A."/>
            <person name="Ohm R."/>
            <person name="Martin F."/>
            <person name="Silar P."/>
            <person name="Natvig D."/>
            <person name="Lalanne C."/>
            <person name="Gautier V."/>
            <person name="Ament-Velasquez S.L."/>
            <person name="Kruys A."/>
            <person name="Hutchinson M.I."/>
            <person name="Powell A.J."/>
            <person name="Barry K."/>
            <person name="Miller A.N."/>
            <person name="Grigoriev I.V."/>
            <person name="Debuchy R."/>
            <person name="Gladieux P."/>
            <person name="Thoren M.H."/>
            <person name="Johannesson H."/>
        </authorList>
    </citation>
    <scope>NUCLEOTIDE SEQUENCE</scope>
    <source>
        <strain evidence="1">CBS 731.68</strain>
    </source>
</reference>
<proteinExistence type="predicted"/>
<name>A0AAN6YZW2_9PEZI</name>
<dbReference type="InterPro" id="IPR036318">
    <property type="entry name" value="FAD-bd_PCMH-like_sf"/>
</dbReference>
<accession>A0AAN6YZW2</accession>
<dbReference type="EMBL" id="MU853245">
    <property type="protein sequence ID" value="KAK4119738.1"/>
    <property type="molecule type" value="Genomic_DNA"/>
</dbReference>
<comment type="caution">
    <text evidence="1">The sequence shown here is derived from an EMBL/GenBank/DDBJ whole genome shotgun (WGS) entry which is preliminary data.</text>
</comment>
<keyword evidence="2" id="KW-1185">Reference proteome</keyword>
<sequence>MRPPSTELQLPCGPFSPSASRFACFMARPTAPGPAHEGRVVDINARSTTCSNQMCMDKFVQATLARGLVRPVVMEFPGTTVRGGFAGSAGEKSSFRYGYFDQTVKSIKVVLATGDMAHTSPSENPDLFRGAGGTAGTLDIVTKLEVGLIPARRFVELAYHRYKTVADTLTATLGLDMTGKLTDDLQLSRRPQTFTGSWDDWFYLHAKRRAELCVLVEYLFRYNRGGSWMGAQAFAYSPFVPFNRLTRWVLNDFMHTQMLYRALQGSNVSTAEAFIDYTAEVLDIWPLWLCPLRAIDLPAFHPYYRGPSSDGPPQPMINIGLWEAAELKHRLAELGGRKVLYAHTYYTEDGFWAVYDRACYEGLRERYRAATLTPLSIRTICAIRSKD</sequence>
<gene>
    <name evidence="1" type="ORF">N657DRAFT_666497</name>
</gene>
<dbReference type="AlphaFoldDB" id="A0AAN6YZW2"/>
<protein>
    <recommendedName>
        <fullName evidence="3">Delta(24)-sterol reductase</fullName>
    </recommendedName>
</protein>
<dbReference type="Gene3D" id="3.30.465.10">
    <property type="match status" value="1"/>
</dbReference>
<reference evidence="1" key="1">
    <citation type="journal article" date="2023" name="Mol. Phylogenet. Evol.">
        <title>Genome-scale phylogeny and comparative genomics of the fungal order Sordariales.</title>
        <authorList>
            <person name="Hensen N."/>
            <person name="Bonometti L."/>
            <person name="Westerberg I."/>
            <person name="Brannstrom I.O."/>
            <person name="Guillou S."/>
            <person name="Cros-Aarteil S."/>
            <person name="Calhoun S."/>
            <person name="Haridas S."/>
            <person name="Kuo A."/>
            <person name="Mondo S."/>
            <person name="Pangilinan J."/>
            <person name="Riley R."/>
            <person name="LaButti K."/>
            <person name="Andreopoulos B."/>
            <person name="Lipzen A."/>
            <person name="Chen C."/>
            <person name="Yan M."/>
            <person name="Daum C."/>
            <person name="Ng V."/>
            <person name="Clum A."/>
            <person name="Steindorff A."/>
            <person name="Ohm R.A."/>
            <person name="Martin F."/>
            <person name="Silar P."/>
            <person name="Natvig D.O."/>
            <person name="Lalanne C."/>
            <person name="Gautier V."/>
            <person name="Ament-Velasquez S.L."/>
            <person name="Kruys A."/>
            <person name="Hutchinson M.I."/>
            <person name="Powell A.J."/>
            <person name="Barry K."/>
            <person name="Miller A.N."/>
            <person name="Grigoriev I.V."/>
            <person name="Debuchy R."/>
            <person name="Gladieux P."/>
            <person name="Hiltunen Thoren M."/>
            <person name="Johannesson H."/>
        </authorList>
    </citation>
    <scope>NUCLEOTIDE SEQUENCE</scope>
    <source>
        <strain evidence="1">CBS 731.68</strain>
    </source>
</reference>
<dbReference type="GeneID" id="87832111"/>
<dbReference type="GO" id="GO:0008202">
    <property type="term" value="P:steroid metabolic process"/>
    <property type="evidence" value="ECO:0007669"/>
    <property type="project" value="TreeGrafter"/>
</dbReference>
<dbReference type="PANTHER" id="PTHR10801:SF10">
    <property type="entry name" value="FAD BINDING DOMAIN PROTEIN (AFU_ORTHOLOGUE AFUA_6G14300)"/>
    <property type="match status" value="1"/>
</dbReference>
<dbReference type="InterPro" id="IPR040165">
    <property type="entry name" value="Diminuto-like"/>
</dbReference>
<dbReference type="InterPro" id="IPR016170">
    <property type="entry name" value="Cytok_DH_C_sf"/>
</dbReference>
<dbReference type="PANTHER" id="PTHR10801">
    <property type="entry name" value="24-DEHYDROCHOLESTEROL REDUCTASE"/>
    <property type="match status" value="1"/>
</dbReference>
<dbReference type="GO" id="GO:0005737">
    <property type="term" value="C:cytoplasm"/>
    <property type="evidence" value="ECO:0007669"/>
    <property type="project" value="TreeGrafter"/>
</dbReference>
<dbReference type="GO" id="GO:0016020">
    <property type="term" value="C:membrane"/>
    <property type="evidence" value="ECO:0007669"/>
    <property type="project" value="TreeGrafter"/>
</dbReference>
<dbReference type="GO" id="GO:0050660">
    <property type="term" value="F:flavin adenine dinucleotide binding"/>
    <property type="evidence" value="ECO:0007669"/>
    <property type="project" value="InterPro"/>
</dbReference>
<organism evidence="1 2">
    <name type="scientific">Parathielavia appendiculata</name>
    <dbReference type="NCBI Taxonomy" id="2587402"/>
    <lineage>
        <taxon>Eukaryota</taxon>
        <taxon>Fungi</taxon>
        <taxon>Dikarya</taxon>
        <taxon>Ascomycota</taxon>
        <taxon>Pezizomycotina</taxon>
        <taxon>Sordariomycetes</taxon>
        <taxon>Sordariomycetidae</taxon>
        <taxon>Sordariales</taxon>
        <taxon>Chaetomiaceae</taxon>
        <taxon>Parathielavia</taxon>
    </lineage>
</organism>
<dbReference type="Gene3D" id="3.40.462.10">
    <property type="entry name" value="FAD-linked oxidases, C-terminal domain"/>
    <property type="match status" value="1"/>
</dbReference>
<dbReference type="SUPFAM" id="SSF56176">
    <property type="entry name" value="FAD-binding/transporter-associated domain-like"/>
    <property type="match status" value="1"/>
</dbReference>
<dbReference type="GO" id="GO:0000246">
    <property type="term" value="F:Delta24(24-1) sterol reductase activity"/>
    <property type="evidence" value="ECO:0007669"/>
    <property type="project" value="TreeGrafter"/>
</dbReference>
<evidence type="ECO:0000313" key="1">
    <source>
        <dbReference type="EMBL" id="KAK4119738.1"/>
    </source>
</evidence>
<evidence type="ECO:0008006" key="3">
    <source>
        <dbReference type="Google" id="ProtNLM"/>
    </source>
</evidence>